<proteinExistence type="predicted"/>
<protein>
    <submittedName>
        <fullName evidence="1">YjbH domain-containing protein</fullName>
    </submittedName>
</protein>
<dbReference type="Pfam" id="PF06082">
    <property type="entry name" value="YjbH"/>
    <property type="match status" value="1"/>
</dbReference>
<accession>A0ABU3CVE5</accession>
<evidence type="ECO:0000313" key="1">
    <source>
        <dbReference type="EMBL" id="MDT0650324.1"/>
    </source>
</evidence>
<organism evidence="1 2">
    <name type="scientific">Autumnicola edwardsiae</name>
    <dbReference type="NCBI Taxonomy" id="3075594"/>
    <lineage>
        <taxon>Bacteria</taxon>
        <taxon>Pseudomonadati</taxon>
        <taxon>Bacteroidota</taxon>
        <taxon>Flavobacteriia</taxon>
        <taxon>Flavobacteriales</taxon>
        <taxon>Flavobacteriaceae</taxon>
        <taxon>Autumnicola</taxon>
    </lineage>
</organism>
<sequence length="374" mass="43886">MRKIWISLCFFLLFLNGRSQEVEEVLYKAGFENVMVKSEGEDTIKVFFEHREFRSPYHSMRYAKLLLRDVQDKNIVWAPLYHNFPIGNYNAENYNYRPLTKEDKTFFKRNNSWFKGYRFHFRIHPNFAARFGFYDQPFQTKLDIILDTRLYLATGLSIQSGIRIPVQNSLDSRNSGVRLAPSLLHCFTQPVPNHFFGISLGTYYYDRYGWDLQYRYSPLDSRWSFGLESGLTGYYRIDADSYATGDLSFFHAVVDAEYRLPFENLSLKLSAGQFIFEDKGFRVDLIRQFGTVDLGLYAANTNVGTTAGFQFAFSLFPGSIYRSQNLELRTTEAFRWEYSYNNEEPVAKSYRLGIPRLSNILRQYNARFIKSLSN</sequence>
<gene>
    <name evidence="1" type="ORF">RM529_09220</name>
</gene>
<dbReference type="EMBL" id="JAVRHP010000040">
    <property type="protein sequence ID" value="MDT0650324.1"/>
    <property type="molecule type" value="Genomic_DNA"/>
</dbReference>
<dbReference type="InterPro" id="IPR010344">
    <property type="entry name" value="YbjH"/>
</dbReference>
<name>A0ABU3CVE5_9FLAO</name>
<comment type="caution">
    <text evidence="1">The sequence shown here is derived from an EMBL/GenBank/DDBJ whole genome shotgun (WGS) entry which is preliminary data.</text>
</comment>
<dbReference type="RefSeq" id="WP_311484505.1">
    <property type="nucleotide sequence ID" value="NZ_JAVRHP010000040.1"/>
</dbReference>
<evidence type="ECO:0000313" key="2">
    <source>
        <dbReference type="Proteomes" id="UP001248819"/>
    </source>
</evidence>
<reference evidence="1 2" key="1">
    <citation type="submission" date="2023-09" db="EMBL/GenBank/DDBJ databases">
        <authorList>
            <person name="Rey-Velasco X."/>
        </authorList>
    </citation>
    <scope>NUCLEOTIDE SEQUENCE [LARGE SCALE GENOMIC DNA]</scope>
    <source>
        <strain evidence="1 2">F297</strain>
    </source>
</reference>
<dbReference type="Proteomes" id="UP001248819">
    <property type="component" value="Unassembled WGS sequence"/>
</dbReference>
<keyword evidence="2" id="KW-1185">Reference proteome</keyword>